<evidence type="ECO:0000313" key="11">
    <source>
        <dbReference type="Proteomes" id="UP001359485"/>
    </source>
</evidence>
<feature type="compositionally biased region" description="Basic and acidic residues" evidence="8">
    <location>
        <begin position="547"/>
        <end position="558"/>
    </location>
</feature>
<proteinExistence type="inferred from homology"/>
<evidence type="ECO:0000256" key="4">
    <source>
        <dbReference type="ARBA" id="ARBA00022692"/>
    </source>
</evidence>
<dbReference type="PANTHER" id="PTHR11923">
    <property type="entry name" value="SCAVENGER RECEPTOR CLASS B TYPE-1 SR-B1"/>
    <property type="match status" value="1"/>
</dbReference>
<dbReference type="EMBL" id="JAWJWF010000004">
    <property type="protein sequence ID" value="KAK6633674.1"/>
    <property type="molecule type" value="Genomic_DNA"/>
</dbReference>
<dbReference type="Pfam" id="PF01130">
    <property type="entry name" value="CD36"/>
    <property type="match status" value="1"/>
</dbReference>
<evidence type="ECO:0000256" key="9">
    <source>
        <dbReference type="SAM" id="Phobius"/>
    </source>
</evidence>
<dbReference type="PANTHER" id="PTHR11923:SF67">
    <property type="entry name" value="RE68569P"/>
    <property type="match status" value="1"/>
</dbReference>
<comment type="similarity">
    <text evidence="2">Belongs to the CD36 family.</text>
</comment>
<evidence type="ECO:0000256" key="5">
    <source>
        <dbReference type="ARBA" id="ARBA00022989"/>
    </source>
</evidence>
<dbReference type="Proteomes" id="UP001359485">
    <property type="component" value="Unassembled WGS sequence"/>
</dbReference>
<evidence type="ECO:0000256" key="7">
    <source>
        <dbReference type="ARBA" id="ARBA00023180"/>
    </source>
</evidence>
<feature type="region of interest" description="Disordered" evidence="8">
    <location>
        <begin position="547"/>
        <end position="590"/>
    </location>
</feature>
<keyword evidence="3" id="KW-1003">Cell membrane</keyword>
<evidence type="ECO:0000256" key="1">
    <source>
        <dbReference type="ARBA" id="ARBA00004236"/>
    </source>
</evidence>
<evidence type="ECO:0008006" key="12">
    <source>
        <dbReference type="Google" id="ProtNLM"/>
    </source>
</evidence>
<sequence length="648" mass="73971">MLIGFFGIFAGCLVLIVNPYDLLFKFKINLSHKGEIFELWRNPPVELYLKVYLFNVTNREAFLSGAEKLRVQEVGPYVYREFMEHTNVSFNSNGTMSMSPSHPLKWVPEMSNGKEDDILVLPNIALLSFANVMLNKPFLSQMAVNLWIRQTDSQPLVEMTAREFMFGYKSTFVTVGSRLLPNWIIFDKLGLIDRMYDFQGDVSTVYTGDTDLAKAGLLATYNRSPKLPHWDLPCGQVNDSSDGTKFPSFIHPNDSLLFYRKSMCRSMPLVRKGNETSRNGLKGYQYHFQENALDNGAFNEKNKCFCRNGKCLPRGLIDVTDCYYGFPIALSYPHFYLADPTLVNAVEGSYPNPEQHETYFVIQPETGLPLEVAVRMQINMAFGDLSPMARVGRFKHMVLPLLWTESRMTGLPPDLSVLFKMYINILPTVQHVAIYLLFTGGAAFFFVAIIKLLRSSSRNQPGNYAMNCQAQKITTEEKELKSIKSPQFNSRDVISDIIDEGKQVIFGKKKPKIVKANQIYKETTKRRSSFSRMMAFLRKDKVRSKSEIYDGKKAKEDSTEVTLLKNSTESEMNSSSPRNQDSNPFFEAYNRNFSDTEGSLMKLLNTNKNEVQEQPQPQQQDETNDNADDFESFQVDLSILDNLKEDVV</sequence>
<comment type="caution">
    <text evidence="10">The sequence shown here is derived from an EMBL/GenBank/DDBJ whole genome shotgun (WGS) entry which is preliminary data.</text>
</comment>
<evidence type="ECO:0000256" key="6">
    <source>
        <dbReference type="ARBA" id="ARBA00023136"/>
    </source>
</evidence>
<gene>
    <name evidence="10" type="ORF">RUM44_004281</name>
</gene>
<keyword evidence="11" id="KW-1185">Reference proteome</keyword>
<dbReference type="InterPro" id="IPR002159">
    <property type="entry name" value="CD36_fam"/>
</dbReference>
<dbReference type="PRINTS" id="PR01609">
    <property type="entry name" value="CD36FAMILY"/>
</dbReference>
<keyword evidence="7" id="KW-0325">Glycoprotein</keyword>
<keyword evidence="5 9" id="KW-1133">Transmembrane helix</keyword>
<reference evidence="10 11" key="1">
    <citation type="submission" date="2023-09" db="EMBL/GenBank/DDBJ databases">
        <title>Genomes of two closely related lineages of the louse Polyplax serrata with different host specificities.</title>
        <authorList>
            <person name="Martinu J."/>
            <person name="Tarabai H."/>
            <person name="Stefka J."/>
            <person name="Hypsa V."/>
        </authorList>
    </citation>
    <scope>NUCLEOTIDE SEQUENCE [LARGE SCALE GENOMIC DNA]</scope>
    <source>
        <strain evidence="10">98ZLc_SE</strain>
    </source>
</reference>
<evidence type="ECO:0000313" key="10">
    <source>
        <dbReference type="EMBL" id="KAK6633674.1"/>
    </source>
</evidence>
<accession>A0ABR1B2E6</accession>
<feature type="transmembrane region" description="Helical" evidence="9">
    <location>
        <begin position="432"/>
        <end position="453"/>
    </location>
</feature>
<evidence type="ECO:0000256" key="3">
    <source>
        <dbReference type="ARBA" id="ARBA00022475"/>
    </source>
</evidence>
<evidence type="ECO:0000256" key="8">
    <source>
        <dbReference type="SAM" id="MobiDB-lite"/>
    </source>
</evidence>
<feature type="compositionally biased region" description="Polar residues" evidence="8">
    <location>
        <begin position="560"/>
        <end position="583"/>
    </location>
</feature>
<comment type="subcellular location">
    <subcellularLocation>
        <location evidence="1">Cell membrane</location>
    </subcellularLocation>
</comment>
<organism evidence="10 11">
    <name type="scientific">Polyplax serrata</name>
    <name type="common">Common mouse louse</name>
    <dbReference type="NCBI Taxonomy" id="468196"/>
    <lineage>
        <taxon>Eukaryota</taxon>
        <taxon>Metazoa</taxon>
        <taxon>Ecdysozoa</taxon>
        <taxon>Arthropoda</taxon>
        <taxon>Hexapoda</taxon>
        <taxon>Insecta</taxon>
        <taxon>Pterygota</taxon>
        <taxon>Neoptera</taxon>
        <taxon>Paraneoptera</taxon>
        <taxon>Psocodea</taxon>
        <taxon>Troctomorpha</taxon>
        <taxon>Phthiraptera</taxon>
        <taxon>Anoplura</taxon>
        <taxon>Polyplacidae</taxon>
        <taxon>Polyplax</taxon>
    </lineage>
</organism>
<evidence type="ECO:0000256" key="2">
    <source>
        <dbReference type="ARBA" id="ARBA00010532"/>
    </source>
</evidence>
<name>A0ABR1B2E6_POLSC</name>
<keyword evidence="6 9" id="KW-0472">Membrane</keyword>
<protein>
    <recommendedName>
        <fullName evidence="12">Scavenger receptor class B member 1</fullName>
    </recommendedName>
</protein>
<keyword evidence="4 9" id="KW-0812">Transmembrane</keyword>